<name>A0ABM9PWG3_GLUAR</name>
<dbReference type="PROSITE" id="PS00101">
    <property type="entry name" value="HEXAPEP_TRANSFERASES"/>
    <property type="match status" value="1"/>
</dbReference>
<dbReference type="CDD" id="cd03354">
    <property type="entry name" value="LbH_SAT"/>
    <property type="match status" value="1"/>
</dbReference>
<dbReference type="Gene3D" id="2.160.10.10">
    <property type="entry name" value="Hexapeptide repeat proteins"/>
    <property type="match status" value="1"/>
</dbReference>
<feature type="region of interest" description="Disordered" evidence="5">
    <location>
        <begin position="152"/>
        <end position="176"/>
    </location>
</feature>
<dbReference type="PANTHER" id="PTHR42811">
    <property type="entry name" value="SERINE ACETYLTRANSFERASE"/>
    <property type="match status" value="1"/>
</dbReference>
<dbReference type="EC" id="2.3.1.30" evidence="4"/>
<gene>
    <name evidence="6" type="ordered locus">AARI_13900</name>
</gene>
<keyword evidence="7" id="KW-1185">Reference proteome</keyword>
<dbReference type="GeneID" id="303184985"/>
<evidence type="ECO:0000256" key="3">
    <source>
        <dbReference type="ARBA" id="ARBA00023315"/>
    </source>
</evidence>
<dbReference type="InterPro" id="IPR045304">
    <property type="entry name" value="LbH_SAT"/>
</dbReference>
<evidence type="ECO:0000256" key="5">
    <source>
        <dbReference type="SAM" id="MobiDB-lite"/>
    </source>
</evidence>
<dbReference type="InterPro" id="IPR005881">
    <property type="entry name" value="Ser_O-AcTrfase"/>
</dbReference>
<comment type="similarity">
    <text evidence="4">Belongs to the transferase hexapeptide repeat family.</text>
</comment>
<dbReference type="PIRSF" id="PIRSF000441">
    <property type="entry name" value="CysE"/>
    <property type="match status" value="1"/>
</dbReference>
<evidence type="ECO:0000256" key="2">
    <source>
        <dbReference type="ARBA" id="ARBA00022737"/>
    </source>
</evidence>
<dbReference type="InterPro" id="IPR011004">
    <property type="entry name" value="Trimer_LpxA-like_sf"/>
</dbReference>
<sequence>MKLLAILTEDLQANAGQPKGQLAVIGYRLAHAARKPLDQPPRIWALPIGLVYRLLVEWVLGIEIPWGTKIGRRLRIYHGVGLVINDRAQLGDDVRLRQGITIGNSGHGVDCPVIEDGVDIGASAVLLGGITVGSHASIAAGALVTKDVPAGGQAKGNPAVIKEPRPVPVVEEGNRG</sequence>
<evidence type="ECO:0000256" key="1">
    <source>
        <dbReference type="ARBA" id="ARBA00022679"/>
    </source>
</evidence>
<dbReference type="RefSeq" id="WP_013348740.1">
    <property type="nucleotide sequence ID" value="NC_014550.1"/>
</dbReference>
<reference evidence="7" key="1">
    <citation type="journal article" date="2010" name="PLoS ONE">
        <title>The Arthrobacter arilaitensis Re117 genome sequence reveals its genetic adaptation to the surface of cheese.</title>
        <authorList>
            <person name="Monnet C."/>
            <person name="Loux V."/>
            <person name="Gibrat J.F."/>
            <person name="Spinnler E."/>
            <person name="Barbe V."/>
            <person name="Vacherie B."/>
            <person name="Gavory F."/>
            <person name="Gourbeyre E."/>
            <person name="Siguier P."/>
            <person name="Chandler M."/>
            <person name="Elleuch R."/>
            <person name="Irlinger F."/>
            <person name="Vallaeys T."/>
        </authorList>
    </citation>
    <scope>NUCLEOTIDE SEQUENCE</scope>
    <source>
        <strain evidence="7">DSM 16368 / CIP 108037 / IAM 15318 / JCM 13566 / Re117</strain>
    </source>
</reference>
<proteinExistence type="inferred from homology"/>
<protein>
    <recommendedName>
        <fullName evidence="4">Serine acetyltransferase</fullName>
        <ecNumber evidence="4">2.3.1.30</ecNumber>
    </recommendedName>
</protein>
<evidence type="ECO:0000313" key="6">
    <source>
        <dbReference type="EMBL" id="CBT75599.1"/>
    </source>
</evidence>
<dbReference type="EMBL" id="FQ311875">
    <property type="protein sequence ID" value="CBT75599.1"/>
    <property type="molecule type" value="Genomic_DNA"/>
</dbReference>
<dbReference type="InterPro" id="IPR018357">
    <property type="entry name" value="Hexapep_transf_CS"/>
</dbReference>
<keyword evidence="1 4" id="KW-0808">Transferase</keyword>
<keyword evidence="3 4" id="KW-0012">Acyltransferase</keyword>
<accession>A0ABM9PWG3</accession>
<reference evidence="7" key="2">
    <citation type="submission" date="2010-07" db="EMBL/GenBank/DDBJ databases">
        <title>Complete genome sequence of Arthrobacter arilaitensis (strain DSM 16368 / CIP 108037 / JCM 13566 / Re117).</title>
        <authorList>
            <person name="Genoscope."/>
        </authorList>
    </citation>
    <scope>NUCLEOTIDE SEQUENCE [LARGE SCALE GENOMIC DNA]</scope>
    <source>
        <strain evidence="7">DSM 16368 / CIP 108037 / IAM 15318 / JCM 13566 / Re117</strain>
    </source>
</reference>
<comment type="catalytic activity">
    <reaction evidence="4">
        <text>L-serine + acetyl-CoA = O-acetyl-L-serine + CoA</text>
        <dbReference type="Rhea" id="RHEA:24560"/>
        <dbReference type="ChEBI" id="CHEBI:33384"/>
        <dbReference type="ChEBI" id="CHEBI:57287"/>
        <dbReference type="ChEBI" id="CHEBI:57288"/>
        <dbReference type="ChEBI" id="CHEBI:58340"/>
        <dbReference type="EC" id="2.3.1.30"/>
    </reaction>
</comment>
<dbReference type="Proteomes" id="UP000006878">
    <property type="component" value="Chromosome"/>
</dbReference>
<keyword evidence="2" id="KW-0677">Repeat</keyword>
<dbReference type="GO" id="GO:0016740">
    <property type="term" value="F:transferase activity"/>
    <property type="evidence" value="ECO:0007669"/>
    <property type="project" value="UniProtKB-KW"/>
</dbReference>
<evidence type="ECO:0000256" key="4">
    <source>
        <dbReference type="PIRNR" id="PIRNR000441"/>
    </source>
</evidence>
<dbReference type="SUPFAM" id="SSF51161">
    <property type="entry name" value="Trimeric LpxA-like enzymes"/>
    <property type="match status" value="1"/>
</dbReference>
<organism evidence="6 7">
    <name type="scientific">Glutamicibacter arilaitensis (strain DSM 16368 / CIP 108037 / IAM 15318 / JCM 13566 / NCIMB 14258 / Re117)</name>
    <name type="common">Arthrobacter arilaitensis</name>
    <dbReference type="NCBI Taxonomy" id="861360"/>
    <lineage>
        <taxon>Bacteria</taxon>
        <taxon>Bacillati</taxon>
        <taxon>Actinomycetota</taxon>
        <taxon>Actinomycetes</taxon>
        <taxon>Micrococcales</taxon>
        <taxon>Micrococcaceae</taxon>
        <taxon>Glutamicibacter</taxon>
    </lineage>
</organism>
<evidence type="ECO:0000313" key="7">
    <source>
        <dbReference type="Proteomes" id="UP000006878"/>
    </source>
</evidence>